<dbReference type="PANTHER" id="PTHR47777">
    <property type="entry name" value="HOMEOBOX PROTEIN SEBOX"/>
    <property type="match status" value="1"/>
</dbReference>
<dbReference type="PANTHER" id="PTHR47777:SF1">
    <property type="entry name" value="HOMEOBOX PROTEIN SEBOX"/>
    <property type="match status" value="1"/>
</dbReference>
<sequence length="227" mass="25738">MISMGIPMCWLKWDLHPMSWASSSFPRPGRSGRGLWWAEPRRWAGPHPWALKRIKTPLPLQSLLLQKESGMEAQAQEEEWRPLGPAPRKRKRTTFSRGQLWELERVFALLPYPDIGTRERLAQLTQLPEAKIQVWFQNRRARRIKTAGTPKAPKAKPGPPPHWPLLEDDEEDEEEEEGARRPDTSAWSAWAGTWDASPPPAPPGPTSMGSISELIYSAALVANFGEV</sequence>
<dbReference type="InterPro" id="IPR001356">
    <property type="entry name" value="HD"/>
</dbReference>
<dbReference type="CDD" id="cd00086">
    <property type="entry name" value="homeodomain"/>
    <property type="match status" value="1"/>
</dbReference>
<keyword evidence="4 7" id="KW-0238">DNA-binding</keyword>
<dbReference type="Proteomes" id="UP000001646">
    <property type="component" value="Unplaced"/>
</dbReference>
<reference evidence="11" key="2">
    <citation type="submission" date="2025-08" db="UniProtKB">
        <authorList>
            <consortium name="Ensembl"/>
        </authorList>
    </citation>
    <scope>IDENTIFICATION</scope>
</reference>
<evidence type="ECO:0000256" key="9">
    <source>
        <dbReference type="SAM" id="MobiDB-lite"/>
    </source>
</evidence>
<dbReference type="AlphaFoldDB" id="A0A803SYM1"/>
<reference evidence="11" key="1">
    <citation type="submission" date="2009-12" db="EMBL/GenBank/DDBJ databases">
        <title>The Genome Sequence of Anolis carolinensis (Green Anole Lizard).</title>
        <authorList>
            <consortium name="The Genome Sequencing Platform"/>
            <person name="Di Palma F."/>
            <person name="Alfoldi J."/>
            <person name="Heiman D."/>
            <person name="Young S."/>
            <person name="Grabherr M."/>
            <person name="Johnson J."/>
            <person name="Lander E.S."/>
            <person name="Lindblad-Toh K."/>
        </authorList>
    </citation>
    <scope>NUCLEOTIDE SEQUENCE [LARGE SCALE GENOMIC DNA]</scope>
    <source>
        <strain evidence="11">JBL SC #1</strain>
    </source>
</reference>
<feature type="region of interest" description="Disordered" evidence="9">
    <location>
        <begin position="144"/>
        <end position="207"/>
    </location>
</feature>
<dbReference type="GO" id="GO:0005634">
    <property type="term" value="C:nucleus"/>
    <property type="evidence" value="ECO:0007669"/>
    <property type="project" value="UniProtKB-SubCell"/>
</dbReference>
<protein>
    <submittedName>
        <fullName evidence="11">SEBOX homeobox</fullName>
    </submittedName>
</protein>
<keyword evidence="3" id="KW-0217">Developmental protein</keyword>
<evidence type="ECO:0000256" key="2">
    <source>
        <dbReference type="ARBA" id="ARBA00005733"/>
    </source>
</evidence>
<keyword evidence="5 7" id="KW-0371">Homeobox</keyword>
<dbReference type="SMART" id="SM00389">
    <property type="entry name" value="HOX"/>
    <property type="match status" value="1"/>
</dbReference>
<evidence type="ECO:0000313" key="11">
    <source>
        <dbReference type="Ensembl" id="ENSACAP00000028061.1"/>
    </source>
</evidence>
<keyword evidence="6 7" id="KW-0539">Nucleus</keyword>
<evidence type="ECO:0000256" key="8">
    <source>
        <dbReference type="RuleBase" id="RU000682"/>
    </source>
</evidence>
<comment type="subcellular location">
    <subcellularLocation>
        <location evidence="1 7 8">Nucleus</location>
    </subcellularLocation>
</comment>
<dbReference type="InParanoid" id="A0A803SYM1"/>
<evidence type="ECO:0000256" key="7">
    <source>
        <dbReference type="PROSITE-ProRule" id="PRU00108"/>
    </source>
</evidence>
<dbReference type="InterPro" id="IPR009057">
    <property type="entry name" value="Homeodomain-like_sf"/>
</dbReference>
<dbReference type="RefSeq" id="XP_008118654.2">
    <property type="nucleotide sequence ID" value="XM_008120447.3"/>
</dbReference>
<keyword evidence="12" id="KW-1185">Reference proteome</keyword>
<dbReference type="FunFam" id="1.10.10.60:FF:000312">
    <property type="entry name" value="Mix-type homeobox gene 1"/>
    <property type="match status" value="1"/>
</dbReference>
<dbReference type="GeneTree" id="ENSGT00920000149180"/>
<evidence type="ECO:0000256" key="5">
    <source>
        <dbReference type="ARBA" id="ARBA00023155"/>
    </source>
</evidence>
<name>A0A803SYM1_ANOCA</name>
<dbReference type="InterPro" id="IPR042223">
    <property type="entry name" value="SEBOX"/>
</dbReference>
<gene>
    <name evidence="11" type="primary">SEBOX</name>
</gene>
<proteinExistence type="inferred from homology"/>
<dbReference type="GeneID" id="103280679"/>
<reference evidence="11" key="3">
    <citation type="submission" date="2025-09" db="UniProtKB">
        <authorList>
            <consortium name="Ensembl"/>
        </authorList>
    </citation>
    <scope>IDENTIFICATION</scope>
</reference>
<feature type="domain" description="Homeobox" evidence="10">
    <location>
        <begin position="86"/>
        <end position="146"/>
    </location>
</feature>
<evidence type="ECO:0000259" key="10">
    <source>
        <dbReference type="PROSITE" id="PS50071"/>
    </source>
</evidence>
<dbReference type="Pfam" id="PF00046">
    <property type="entry name" value="Homeodomain"/>
    <property type="match status" value="1"/>
</dbReference>
<accession>A0A803SYM1</accession>
<evidence type="ECO:0000256" key="1">
    <source>
        <dbReference type="ARBA" id="ARBA00004123"/>
    </source>
</evidence>
<dbReference type="Gene3D" id="1.10.10.60">
    <property type="entry name" value="Homeodomain-like"/>
    <property type="match status" value="1"/>
</dbReference>
<evidence type="ECO:0000256" key="4">
    <source>
        <dbReference type="ARBA" id="ARBA00023125"/>
    </source>
</evidence>
<organism evidence="11 12">
    <name type="scientific">Anolis carolinensis</name>
    <name type="common">Green anole</name>
    <name type="synonym">American chameleon</name>
    <dbReference type="NCBI Taxonomy" id="28377"/>
    <lineage>
        <taxon>Eukaryota</taxon>
        <taxon>Metazoa</taxon>
        <taxon>Chordata</taxon>
        <taxon>Craniata</taxon>
        <taxon>Vertebrata</taxon>
        <taxon>Euteleostomi</taxon>
        <taxon>Lepidosauria</taxon>
        <taxon>Squamata</taxon>
        <taxon>Bifurcata</taxon>
        <taxon>Unidentata</taxon>
        <taxon>Episquamata</taxon>
        <taxon>Toxicofera</taxon>
        <taxon>Iguania</taxon>
        <taxon>Dactyloidae</taxon>
        <taxon>Anolis</taxon>
    </lineage>
</organism>
<evidence type="ECO:0000313" key="12">
    <source>
        <dbReference type="Proteomes" id="UP000001646"/>
    </source>
</evidence>
<dbReference type="Ensembl" id="ENSACAT00000037427.1">
    <property type="protein sequence ID" value="ENSACAP00000028061.1"/>
    <property type="gene ID" value="ENSACAG00000040873.1"/>
</dbReference>
<dbReference type="SUPFAM" id="SSF46689">
    <property type="entry name" value="Homeodomain-like"/>
    <property type="match status" value="1"/>
</dbReference>
<feature type="compositionally biased region" description="Acidic residues" evidence="9">
    <location>
        <begin position="166"/>
        <end position="177"/>
    </location>
</feature>
<dbReference type="GO" id="GO:0003677">
    <property type="term" value="F:DNA binding"/>
    <property type="evidence" value="ECO:0007669"/>
    <property type="project" value="UniProtKB-UniRule"/>
</dbReference>
<feature type="DNA-binding region" description="Homeobox" evidence="7">
    <location>
        <begin position="88"/>
        <end position="147"/>
    </location>
</feature>
<evidence type="ECO:0000256" key="3">
    <source>
        <dbReference type="ARBA" id="ARBA00022473"/>
    </source>
</evidence>
<evidence type="ECO:0000256" key="6">
    <source>
        <dbReference type="ARBA" id="ARBA00023242"/>
    </source>
</evidence>
<dbReference type="PROSITE" id="PS50071">
    <property type="entry name" value="HOMEOBOX_2"/>
    <property type="match status" value="1"/>
</dbReference>
<comment type="similarity">
    <text evidence="2">Belongs to the paired homeobox family.</text>
</comment>